<feature type="region of interest" description="Disordered" evidence="1">
    <location>
        <begin position="162"/>
        <end position="188"/>
    </location>
</feature>
<accession>A0ABW0AH71</accession>
<proteinExistence type="predicted"/>
<feature type="transmembrane region" description="Helical" evidence="2">
    <location>
        <begin position="136"/>
        <end position="156"/>
    </location>
</feature>
<keyword evidence="2" id="KW-1133">Transmembrane helix</keyword>
<keyword evidence="2" id="KW-0812">Transmembrane</keyword>
<gene>
    <name evidence="3" type="ORF">ACFPRH_14720</name>
</gene>
<feature type="transmembrane region" description="Helical" evidence="2">
    <location>
        <begin position="30"/>
        <end position="48"/>
    </location>
</feature>
<keyword evidence="4" id="KW-1185">Reference proteome</keyword>
<evidence type="ECO:0000256" key="2">
    <source>
        <dbReference type="SAM" id="Phobius"/>
    </source>
</evidence>
<evidence type="ECO:0000313" key="3">
    <source>
        <dbReference type="EMBL" id="MFC5152988.1"/>
    </source>
</evidence>
<evidence type="ECO:0008006" key="5">
    <source>
        <dbReference type="Google" id="ProtNLM"/>
    </source>
</evidence>
<organism evidence="3 4">
    <name type="scientific">Streptomyces amakusaensis</name>
    <dbReference type="NCBI Taxonomy" id="67271"/>
    <lineage>
        <taxon>Bacteria</taxon>
        <taxon>Bacillati</taxon>
        <taxon>Actinomycetota</taxon>
        <taxon>Actinomycetes</taxon>
        <taxon>Kitasatosporales</taxon>
        <taxon>Streptomycetaceae</taxon>
        <taxon>Streptomyces</taxon>
    </lineage>
</organism>
<evidence type="ECO:0000256" key="1">
    <source>
        <dbReference type="SAM" id="MobiDB-lite"/>
    </source>
</evidence>
<dbReference type="Proteomes" id="UP001596160">
    <property type="component" value="Unassembled WGS sequence"/>
</dbReference>
<dbReference type="RefSeq" id="WP_344484701.1">
    <property type="nucleotide sequence ID" value="NZ_BAAASB010000025.1"/>
</dbReference>
<sequence length="188" mass="19264">MSQFWAALITGASTLAVILAADLGHRRITAVRLAGPVLVSVLVIVACVRSLPTAGNDMSLQLACVGVGVICGLVAGTLLPVHRDDTGRVHTSGGIGYALIWLGCTAAQAVFAYGAEHWFTAAMARFTAEYELSGERVLVSAAALMSLAMVLARTAALASRARVPDRTEGAEGTNAPDPVAGRPGGGRP</sequence>
<keyword evidence="2" id="KW-0472">Membrane</keyword>
<comment type="caution">
    <text evidence="3">The sequence shown here is derived from an EMBL/GenBank/DDBJ whole genome shotgun (WGS) entry which is preliminary data.</text>
</comment>
<name>A0ABW0AH71_9ACTN</name>
<feature type="transmembrane region" description="Helical" evidence="2">
    <location>
        <begin position="60"/>
        <end position="82"/>
    </location>
</feature>
<evidence type="ECO:0000313" key="4">
    <source>
        <dbReference type="Proteomes" id="UP001596160"/>
    </source>
</evidence>
<reference evidence="4" key="1">
    <citation type="journal article" date="2019" name="Int. J. Syst. Evol. Microbiol.">
        <title>The Global Catalogue of Microorganisms (GCM) 10K type strain sequencing project: providing services to taxonomists for standard genome sequencing and annotation.</title>
        <authorList>
            <consortium name="The Broad Institute Genomics Platform"/>
            <consortium name="The Broad Institute Genome Sequencing Center for Infectious Disease"/>
            <person name="Wu L."/>
            <person name="Ma J."/>
        </authorList>
    </citation>
    <scope>NUCLEOTIDE SEQUENCE [LARGE SCALE GENOMIC DNA]</scope>
    <source>
        <strain evidence="4">PCU 266</strain>
    </source>
</reference>
<feature type="transmembrane region" description="Helical" evidence="2">
    <location>
        <begin position="94"/>
        <end position="115"/>
    </location>
</feature>
<protein>
    <recommendedName>
        <fullName evidence="5">Integral membrane protein</fullName>
    </recommendedName>
</protein>
<dbReference type="EMBL" id="JBHSKP010000008">
    <property type="protein sequence ID" value="MFC5152988.1"/>
    <property type="molecule type" value="Genomic_DNA"/>
</dbReference>